<feature type="domain" description="Peptidase M13 C-terminal" evidence="9">
    <location>
        <begin position="1170"/>
        <end position="1353"/>
    </location>
</feature>
<dbReference type="PANTHER" id="PTHR11733">
    <property type="entry name" value="ZINC METALLOPROTEASE FAMILY M13 NEPRILYSIN-RELATED"/>
    <property type="match status" value="1"/>
</dbReference>
<protein>
    <submittedName>
        <fullName evidence="11">Uncharacterized protein</fullName>
    </submittedName>
</protein>
<keyword evidence="8" id="KW-0812">Transmembrane</keyword>
<evidence type="ECO:0000259" key="10">
    <source>
        <dbReference type="Pfam" id="PF05649"/>
    </source>
</evidence>
<dbReference type="Pfam" id="PF05649">
    <property type="entry name" value="Peptidase_M13_N"/>
    <property type="match status" value="3"/>
</dbReference>
<comment type="similarity">
    <text evidence="2">Belongs to the peptidase M13 family.</text>
</comment>
<feature type="transmembrane region" description="Helical" evidence="8">
    <location>
        <begin position="9"/>
        <end position="30"/>
    </location>
</feature>
<sequence length="2049" mass="239955">MKVTTTKILAFSSIILSITLLFNNIVHHIYDHDSANDLFCISETCDKYSEKVLKLINNSADPCDNFYQYACGTMIRDSNNSKIPFFANELKEKVNDQVRYILENGWDQRKKETNKKIVKSKSLAVEWTIRIYQQCLHRPKPDDAFQTFNKLWKSLPISPELSWPLDSNNNSINMNWLDFYAHYSIVFGYEPLFRIGFMMELIPANMIDFRSLENDTHDYHTLYDLVTKNNIGKMSKEKYERIVNKVIDFEDKIINLKKTNKSETSLETLKKIINDTGLNWISFFQITYNVGKSLEKIENSTNLNGDDIIFVEPGDPLVNFFKVIQNTPEHIVLNYLWLKGITYLLNEFQPKNHETCSDIFFSEQFPLCFAIARLYVDYSLKPGSKLKVIHMVNQLKRSAIKSMKQNTLFDNVTRKNVIKKLRTIIDVVGLPELFIVDEYLDKYYGVYGSINQLIADNYCESYAKLLSYYKYLKIRFMKKDDINIEELYTSSPFMINAFYSPLTNHIEIKPTFIRSPLFDAELPFYVNYGKMGYVIGHEITHCFQEYDIPSKGGEKTRMNFNNSSQCFIEQYRNYSEHSYGLFGNISTLNEDIADNGGLRLAYMIYQAELKRIQNLGKQPELLPRLVAKKITIDQIFFLSLAQLYCRTLTRDRLLKLLNIDPHSPSESRVNLFGRNMKATSTKILSFSSIILLVTLLFNNIMHHIYDHDSANDLFCISETCDKYSENVLKLMNNSADPCDNFYQYACGTMIRDTSDSDPDIFTKELEEKARGQVRYILENGWDQRKNERNRKIVKSKSLAVEWAIRIYQQCLHRPKPDDVLQSFDKLWNSLPISPELSWPLESNNNSINMDWLDFYAHFSIVFGYEPLFRVGVWMFFKINIKIDFGSLENDTHNYHILYDLVTKNNTGKMSKEKYEKIVNEVIDFEDKITNFKKTKKSETSSKSLKKISNDTGLNWISFFQITYNAGKSFGNVKNSASISGDEFISFEPGDPLVNFFKFIQNTPEHIVLNYLWLKGITYLLNEFQPKNQETCPNIFLSDQFPLSFAIARLYVDYSLKPGSKLKVIHMVNQLKRSAIESMKQNTLFDNETRERVIKKLRNIIDIIGFPEFIIVDEYLDEYYIVHGSINHFIGNNYCESYAKLLSYYKYLMFRLMKNDVIIAGFNPFSPLMINAFYSRSTNHIEIRPTLLTLPLFDVELPFYVNYAKLGFAIGHEITHCFTKKDFKIDKNGGEKWGTNKSLRNFEESAQCFIEQYRNYSEHSYGLLGNITTLDEDIADNGGLRLAYMTYQDELKRIQNLGKQPQLLPRLVDKKMTIEQIFFLSLAQINCKFVTRTQLENLINIDPHSPRESRVNLLNMKVTTNHILSFSSIILLITLLFSNIVYHIYDHDSVNDMFCMSDICDKYSENVLKLINNSADPCDNFYQYACGTMIRNINDSDPDIFTKELEEKVRDQVRYILENGWDQRKNERNREIVKSKSLAVEWAIRIYQQCLHRPKPDDAFRLFDKLWNSLPISPKLSWPLESNNNSLNINWLDFYAHYSNVFGYEPLFRIDFGFLEIDTPNYHILYNLVTKNNTGKMGKEKYKKIVDEVIDFENKIKNFREMIEPIGKKYNLTNFEKDTGLNWKSFFQITYNAGKSLKNVKNSIQFRGDELISVEPGDPLVNSFKVIQNIPKHIVFNYFWLKAITYLLTEDHTKNREICLDFFYFDQFPLNFAIARLYVDYSLKPGSKLKAIHMVNQLKQSAIESMKQNTLFDNETRERVIEKLRDIIDIIGLPELFIVEEHLDEFYGLHGSINHFIADNFCESYAKLLSYYKYLMFRLMKNDDFSFREFTNFSPLMFNAMYNKFVKSIEIKPTLLRLPIFDAELPFYVNYAKMGYIIGHEITHCFNESDIKLDKNGQQKFSTKKSLKNFEDSTQCFIEQYRNYTEHSYGLLQDNSTVGEDVADNGGLRLAYMAYQDELKRIQNGGKQPQLLPRLVDKKMTIEQIFFLSLAQIHCRHITQAELNDWFIDDPHSPPESRVNVCLQNFDKFAESFNCSIGSPMNPEKRCFLW</sequence>
<keyword evidence="12" id="KW-1185">Reference proteome</keyword>
<evidence type="ECO:0000259" key="9">
    <source>
        <dbReference type="Pfam" id="PF01431"/>
    </source>
</evidence>
<keyword evidence="7" id="KW-0482">Metalloprotease</keyword>
<dbReference type="Pfam" id="PF01431">
    <property type="entry name" value="Peptidase_M13"/>
    <property type="match status" value="3"/>
</dbReference>
<feature type="domain" description="Peptidase M13 C-terminal" evidence="9">
    <location>
        <begin position="496"/>
        <end position="679"/>
    </location>
</feature>
<evidence type="ECO:0000313" key="12">
    <source>
        <dbReference type="Proteomes" id="UP000887458"/>
    </source>
</evidence>
<reference evidence="11 12" key="1">
    <citation type="journal article" date="2018" name="J. Allergy Clin. Immunol.">
        <title>High-quality assembly of Dermatophagoides pteronyssinus genome and transcriptome reveals a wide range of novel allergens.</title>
        <authorList>
            <person name="Liu X.Y."/>
            <person name="Yang K.Y."/>
            <person name="Wang M.Q."/>
            <person name="Kwok J.S."/>
            <person name="Zeng X."/>
            <person name="Yang Z."/>
            <person name="Xiao X.J."/>
            <person name="Lau C.P."/>
            <person name="Li Y."/>
            <person name="Huang Z.M."/>
            <person name="Ba J.G."/>
            <person name="Yim A.K."/>
            <person name="Ouyang C.Y."/>
            <person name="Ngai S.M."/>
            <person name="Chan T.F."/>
            <person name="Leung E.L."/>
            <person name="Liu L."/>
            <person name="Liu Z.G."/>
            <person name="Tsui S.K."/>
        </authorList>
    </citation>
    <scope>NUCLEOTIDE SEQUENCE [LARGE SCALE GENOMIC DNA]</scope>
    <source>
        <strain evidence="11">Derp</strain>
    </source>
</reference>
<organism evidence="11 12">
    <name type="scientific">Dermatophagoides pteronyssinus</name>
    <name type="common">European house dust mite</name>
    <dbReference type="NCBI Taxonomy" id="6956"/>
    <lineage>
        <taxon>Eukaryota</taxon>
        <taxon>Metazoa</taxon>
        <taxon>Ecdysozoa</taxon>
        <taxon>Arthropoda</taxon>
        <taxon>Chelicerata</taxon>
        <taxon>Arachnida</taxon>
        <taxon>Acari</taxon>
        <taxon>Acariformes</taxon>
        <taxon>Sarcoptiformes</taxon>
        <taxon>Astigmata</taxon>
        <taxon>Psoroptidia</taxon>
        <taxon>Analgoidea</taxon>
        <taxon>Pyroglyphidae</taxon>
        <taxon>Dermatophagoidinae</taxon>
        <taxon>Dermatophagoides</taxon>
    </lineage>
</organism>
<dbReference type="PROSITE" id="PS51885">
    <property type="entry name" value="NEPRILYSIN"/>
    <property type="match status" value="1"/>
</dbReference>
<feature type="transmembrane region" description="Helical" evidence="8">
    <location>
        <begin position="1362"/>
        <end position="1384"/>
    </location>
</feature>
<dbReference type="PRINTS" id="PR00786">
    <property type="entry name" value="NEPRILYSIN"/>
</dbReference>
<reference evidence="11 12" key="2">
    <citation type="journal article" date="2022" name="Mol. Biol. Evol.">
        <title>Comparative Genomics Reveals Insights into the Divergent Evolution of Astigmatic Mites and Household Pest Adaptations.</title>
        <authorList>
            <person name="Xiong Q."/>
            <person name="Wan A.T."/>
            <person name="Liu X."/>
            <person name="Fung C.S."/>
            <person name="Xiao X."/>
            <person name="Malainual N."/>
            <person name="Hou J."/>
            <person name="Wang L."/>
            <person name="Wang M."/>
            <person name="Yang K.Y."/>
            <person name="Cui Y."/>
            <person name="Leung E.L."/>
            <person name="Nong W."/>
            <person name="Shin S.K."/>
            <person name="Au S.W."/>
            <person name="Jeong K.Y."/>
            <person name="Chew F.T."/>
            <person name="Hui J.H."/>
            <person name="Leung T.F."/>
            <person name="Tungtrongchitr A."/>
            <person name="Zhong N."/>
            <person name="Liu Z."/>
            <person name="Tsui S.K."/>
        </authorList>
    </citation>
    <scope>NUCLEOTIDE SEQUENCE [LARGE SCALE GENOMIC DNA]</scope>
    <source>
        <strain evidence="11">Derp</strain>
    </source>
</reference>
<keyword evidence="8" id="KW-0472">Membrane</keyword>
<dbReference type="InterPro" id="IPR018497">
    <property type="entry name" value="Peptidase_M13_C"/>
</dbReference>
<dbReference type="EMBL" id="NJHN03000054">
    <property type="protein sequence ID" value="KAH9420017.1"/>
    <property type="molecule type" value="Genomic_DNA"/>
</dbReference>
<dbReference type="Gene3D" id="3.40.390.10">
    <property type="entry name" value="Collagenase (Catalytic Domain)"/>
    <property type="match status" value="4"/>
</dbReference>
<evidence type="ECO:0000256" key="2">
    <source>
        <dbReference type="ARBA" id="ARBA00007357"/>
    </source>
</evidence>
<evidence type="ECO:0000256" key="8">
    <source>
        <dbReference type="SAM" id="Phobius"/>
    </source>
</evidence>
<keyword evidence="5" id="KW-0378">Hydrolase</keyword>
<keyword evidence="8" id="KW-1133">Transmembrane helix</keyword>
<proteinExistence type="inferred from homology"/>
<keyword evidence="3" id="KW-0645">Protease</keyword>
<dbReference type="InterPro" id="IPR000718">
    <property type="entry name" value="Peptidase_M13"/>
</dbReference>
<evidence type="ECO:0000256" key="3">
    <source>
        <dbReference type="ARBA" id="ARBA00022670"/>
    </source>
</evidence>
<comment type="caution">
    <text evidence="11">The sequence shown here is derived from an EMBL/GenBank/DDBJ whole genome shotgun (WGS) entry which is preliminary data.</text>
</comment>
<accession>A0ABQ8JC68</accession>
<evidence type="ECO:0000256" key="6">
    <source>
        <dbReference type="ARBA" id="ARBA00022833"/>
    </source>
</evidence>
<dbReference type="SUPFAM" id="SSF55486">
    <property type="entry name" value="Metalloproteases ('zincins'), catalytic domain"/>
    <property type="match status" value="3"/>
</dbReference>
<dbReference type="Proteomes" id="UP000887458">
    <property type="component" value="Unassembled WGS sequence"/>
</dbReference>
<dbReference type="CDD" id="cd08662">
    <property type="entry name" value="M13"/>
    <property type="match status" value="3"/>
</dbReference>
<gene>
    <name evidence="11" type="ORF">DERP_001851</name>
</gene>
<feature type="domain" description="Peptidase M13 N-terminal" evidence="10">
    <location>
        <begin position="737"/>
        <end position="1106"/>
    </location>
</feature>
<evidence type="ECO:0000256" key="1">
    <source>
        <dbReference type="ARBA" id="ARBA00001947"/>
    </source>
</evidence>
<feature type="domain" description="Peptidase M13 N-terminal" evidence="10">
    <location>
        <begin position="62"/>
        <end position="431"/>
    </location>
</feature>
<evidence type="ECO:0000256" key="5">
    <source>
        <dbReference type="ARBA" id="ARBA00022801"/>
    </source>
</evidence>
<evidence type="ECO:0000256" key="4">
    <source>
        <dbReference type="ARBA" id="ARBA00022723"/>
    </source>
</evidence>
<dbReference type="PANTHER" id="PTHR11733:SF167">
    <property type="entry name" value="FI17812P1-RELATED"/>
    <property type="match status" value="1"/>
</dbReference>
<comment type="cofactor">
    <cofactor evidence="1">
        <name>Zn(2+)</name>
        <dbReference type="ChEBI" id="CHEBI:29105"/>
    </cofactor>
</comment>
<evidence type="ECO:0000313" key="11">
    <source>
        <dbReference type="EMBL" id="KAH9420017.1"/>
    </source>
</evidence>
<keyword evidence="4" id="KW-0479">Metal-binding</keyword>
<dbReference type="InterPro" id="IPR042089">
    <property type="entry name" value="Peptidase_M13_dom_2"/>
</dbReference>
<feature type="domain" description="Peptidase M13 C-terminal" evidence="9">
    <location>
        <begin position="1838"/>
        <end position="2046"/>
    </location>
</feature>
<name>A0ABQ8JC68_DERPT</name>
<keyword evidence="6" id="KW-0862">Zinc</keyword>
<dbReference type="Gene3D" id="1.10.1380.10">
    <property type="entry name" value="Neutral endopeptidase , domain2"/>
    <property type="match status" value="2"/>
</dbReference>
<dbReference type="InterPro" id="IPR024079">
    <property type="entry name" value="MetalloPept_cat_dom_sf"/>
</dbReference>
<evidence type="ECO:0000256" key="7">
    <source>
        <dbReference type="ARBA" id="ARBA00023049"/>
    </source>
</evidence>
<dbReference type="InterPro" id="IPR008753">
    <property type="entry name" value="Peptidase_M13_N"/>
</dbReference>
<feature type="domain" description="Peptidase M13 N-terminal" evidence="10">
    <location>
        <begin position="1575"/>
        <end position="1773"/>
    </location>
</feature>